<evidence type="ECO:0000256" key="1">
    <source>
        <dbReference type="SAM" id="MobiDB-lite"/>
    </source>
</evidence>
<dbReference type="EMBL" id="CP023563">
    <property type="protein sequence ID" value="ATG53002.1"/>
    <property type="molecule type" value="Genomic_DNA"/>
</dbReference>
<dbReference type="PROSITE" id="PS51257">
    <property type="entry name" value="PROKAR_LIPOPROTEIN"/>
    <property type="match status" value="1"/>
</dbReference>
<feature type="region of interest" description="Disordered" evidence="1">
    <location>
        <begin position="39"/>
        <end position="63"/>
    </location>
</feature>
<accession>A0A291GSH0</accession>
<sequence>MTRPGATASRRARLARRGRILLAAAGAVLLSGCSLLPVGEDPSTEPSDQTTTTQAAPSEGTLLPEGTAAVDVTAGEIVQVSLPEGSLGVGDYWGVVSVGDPAIVEADVAIGEKVFGVEPASDSTQAPGGTQQFAVEIHGLAAGETTVRVLYCTRTREVEEDCDQSHGTLEAPVEPVEISVRVA</sequence>
<evidence type="ECO:0000313" key="3">
    <source>
        <dbReference type="Proteomes" id="UP000218165"/>
    </source>
</evidence>
<protein>
    <submittedName>
        <fullName evidence="2">Uncharacterized protein</fullName>
    </submittedName>
</protein>
<dbReference type="RefSeq" id="WP_096804110.1">
    <property type="nucleotide sequence ID" value="NZ_CP023563.1"/>
</dbReference>
<dbReference type="AlphaFoldDB" id="A0A291GSH0"/>
<proteinExistence type="predicted"/>
<organism evidence="2 3">
    <name type="scientific">Brachybacterium vulturis</name>
    <dbReference type="NCBI Taxonomy" id="2017484"/>
    <lineage>
        <taxon>Bacteria</taxon>
        <taxon>Bacillati</taxon>
        <taxon>Actinomycetota</taxon>
        <taxon>Actinomycetes</taxon>
        <taxon>Micrococcales</taxon>
        <taxon>Dermabacteraceae</taxon>
        <taxon>Brachybacterium</taxon>
    </lineage>
</organism>
<dbReference type="OrthoDB" id="4793097at2"/>
<name>A0A291GSH0_9MICO</name>
<keyword evidence="3" id="KW-1185">Reference proteome</keyword>
<dbReference type="Proteomes" id="UP000218165">
    <property type="component" value="Chromosome"/>
</dbReference>
<feature type="compositionally biased region" description="Polar residues" evidence="1">
    <location>
        <begin position="44"/>
        <end position="56"/>
    </location>
</feature>
<gene>
    <name evidence="2" type="ORF">CFK38_16870</name>
</gene>
<dbReference type="KEGG" id="brz:CFK38_16870"/>
<reference evidence="3" key="1">
    <citation type="submission" date="2017-09" db="EMBL/GenBank/DDBJ databases">
        <title>Brachybacterium sp. VM2412.</title>
        <authorList>
            <person name="Tak E.J."/>
            <person name="Bae J.-W."/>
        </authorList>
    </citation>
    <scope>NUCLEOTIDE SEQUENCE [LARGE SCALE GENOMIC DNA]</scope>
    <source>
        <strain evidence="3">VM2412</strain>
    </source>
</reference>
<evidence type="ECO:0000313" key="2">
    <source>
        <dbReference type="EMBL" id="ATG53002.1"/>
    </source>
</evidence>